<dbReference type="Pfam" id="PF07722">
    <property type="entry name" value="Peptidase_C26"/>
    <property type="match status" value="1"/>
</dbReference>
<gene>
    <name evidence="1" type="ORF">METZ01_LOCUS211668</name>
</gene>
<feature type="non-terminal residue" evidence="1">
    <location>
        <position position="205"/>
    </location>
</feature>
<sequence>MKKPTILVLCDVKLIDDYTFHMVGEKYVNAVAHAANANPILMPAWGKGIDLGAIEYDLAALLPVLDGVCLPGSITNVHPSHYHQNLLNDELELDEQRDTAAFPIIHACIEADIPLLAICRGFQELNVALGGSLHQALAEVPGFEDHSWDDEKTREEQYLPSHRIKILKDCLLHRILDQTDLAVNSLHHQGIEQLAPGLHADAISE</sequence>
<dbReference type="InterPro" id="IPR011697">
    <property type="entry name" value="Peptidase_C26"/>
</dbReference>
<accession>A0A382F909</accession>
<dbReference type="InterPro" id="IPR044668">
    <property type="entry name" value="PuuD-like"/>
</dbReference>
<proteinExistence type="predicted"/>
<reference evidence="1" key="1">
    <citation type="submission" date="2018-05" db="EMBL/GenBank/DDBJ databases">
        <authorList>
            <person name="Lanie J.A."/>
            <person name="Ng W.-L."/>
            <person name="Kazmierczak K.M."/>
            <person name="Andrzejewski T.M."/>
            <person name="Davidsen T.M."/>
            <person name="Wayne K.J."/>
            <person name="Tettelin H."/>
            <person name="Glass J.I."/>
            <person name="Rusch D."/>
            <person name="Podicherti R."/>
            <person name="Tsui H.-C.T."/>
            <person name="Winkler M.E."/>
        </authorList>
    </citation>
    <scope>NUCLEOTIDE SEQUENCE</scope>
</reference>
<dbReference type="PANTHER" id="PTHR43235:SF1">
    <property type="entry name" value="GLUTAMINE AMIDOTRANSFERASE PB2B2.05-RELATED"/>
    <property type="match status" value="1"/>
</dbReference>
<dbReference type="AlphaFoldDB" id="A0A382F909"/>
<dbReference type="GO" id="GO:0005829">
    <property type="term" value="C:cytosol"/>
    <property type="evidence" value="ECO:0007669"/>
    <property type="project" value="TreeGrafter"/>
</dbReference>
<dbReference type="Gene3D" id="3.40.50.880">
    <property type="match status" value="1"/>
</dbReference>
<name>A0A382F909_9ZZZZ</name>
<dbReference type="GO" id="GO:0033969">
    <property type="term" value="F:gamma-glutamyl-gamma-aminobutyrate hydrolase activity"/>
    <property type="evidence" value="ECO:0007669"/>
    <property type="project" value="TreeGrafter"/>
</dbReference>
<evidence type="ECO:0000313" key="1">
    <source>
        <dbReference type="EMBL" id="SVB58814.1"/>
    </source>
</evidence>
<evidence type="ECO:0008006" key="2">
    <source>
        <dbReference type="Google" id="ProtNLM"/>
    </source>
</evidence>
<dbReference type="GO" id="GO:0006598">
    <property type="term" value="P:polyamine catabolic process"/>
    <property type="evidence" value="ECO:0007669"/>
    <property type="project" value="TreeGrafter"/>
</dbReference>
<dbReference type="SUPFAM" id="SSF52317">
    <property type="entry name" value="Class I glutamine amidotransferase-like"/>
    <property type="match status" value="1"/>
</dbReference>
<dbReference type="InterPro" id="IPR029062">
    <property type="entry name" value="Class_I_gatase-like"/>
</dbReference>
<dbReference type="EMBL" id="UINC01048368">
    <property type="protein sequence ID" value="SVB58814.1"/>
    <property type="molecule type" value="Genomic_DNA"/>
</dbReference>
<dbReference type="PANTHER" id="PTHR43235">
    <property type="entry name" value="GLUTAMINE AMIDOTRANSFERASE PB2B2.05-RELATED"/>
    <property type="match status" value="1"/>
</dbReference>
<protein>
    <recommendedName>
        <fullName evidence="2">Glutamine amidotransferase domain-containing protein</fullName>
    </recommendedName>
</protein>
<organism evidence="1">
    <name type="scientific">marine metagenome</name>
    <dbReference type="NCBI Taxonomy" id="408172"/>
    <lineage>
        <taxon>unclassified sequences</taxon>
        <taxon>metagenomes</taxon>
        <taxon>ecological metagenomes</taxon>
    </lineage>
</organism>